<dbReference type="Gene3D" id="3.40.50.1820">
    <property type="entry name" value="alpha/beta hydrolase"/>
    <property type="match status" value="1"/>
</dbReference>
<reference evidence="2" key="1">
    <citation type="submission" date="2022-06" db="EMBL/GenBank/DDBJ databases">
        <title>Ornithinimicrobium HY1793.</title>
        <authorList>
            <person name="Huang Y."/>
        </authorList>
    </citation>
    <scope>NUCLEOTIDE SEQUENCE</scope>
    <source>
        <strain evidence="2">HY1793</strain>
    </source>
</reference>
<evidence type="ECO:0000313" key="3">
    <source>
        <dbReference type="Proteomes" id="UP001056455"/>
    </source>
</evidence>
<evidence type="ECO:0000313" key="2">
    <source>
        <dbReference type="EMBL" id="USQ81842.1"/>
    </source>
</evidence>
<dbReference type="InterPro" id="IPR000073">
    <property type="entry name" value="AB_hydrolase_1"/>
</dbReference>
<gene>
    <name evidence="2" type="ORF">NF556_09405</name>
</gene>
<dbReference type="SUPFAM" id="SSF53474">
    <property type="entry name" value="alpha/beta-Hydrolases"/>
    <property type="match status" value="1"/>
</dbReference>
<dbReference type="Proteomes" id="UP001056455">
    <property type="component" value="Chromosome"/>
</dbReference>
<keyword evidence="2" id="KW-0378">Hydrolase</keyword>
<dbReference type="PANTHER" id="PTHR43798">
    <property type="entry name" value="MONOACYLGLYCEROL LIPASE"/>
    <property type="match status" value="1"/>
</dbReference>
<proteinExistence type="predicted"/>
<organism evidence="2 3">
    <name type="scientific">Ornithinimicrobium faecis</name>
    <dbReference type="NCBI Taxonomy" id="2934158"/>
    <lineage>
        <taxon>Bacteria</taxon>
        <taxon>Bacillati</taxon>
        <taxon>Actinomycetota</taxon>
        <taxon>Actinomycetes</taxon>
        <taxon>Micrococcales</taxon>
        <taxon>Ornithinimicrobiaceae</taxon>
        <taxon>Ornithinimicrobium</taxon>
    </lineage>
</organism>
<accession>A0ABY4YZ13</accession>
<name>A0ABY4YZ13_9MICO</name>
<dbReference type="InterPro" id="IPR029058">
    <property type="entry name" value="AB_hydrolase_fold"/>
</dbReference>
<keyword evidence="3" id="KW-1185">Reference proteome</keyword>
<feature type="domain" description="AB hydrolase-1" evidence="1">
    <location>
        <begin position="25"/>
        <end position="254"/>
    </location>
</feature>
<protein>
    <submittedName>
        <fullName evidence="2">Alpha/beta hydrolase</fullName>
    </submittedName>
</protein>
<sequence length="268" mass="28636">MAPVPDRHSASDSRAVSDSGRVAWLHGYTMDSTIWEPLWERLPEAEHVGLDLPGHGRAADSPMPAGLPALAAEVADQLRAQRCRTLIALSFGSCVALQVALDHPDVLDRLVLAAPTLSGVPDDPAARAKYFLLYATFRSSGPGAMMARQWMADPPGIFTGLRDRPVAYAQMAEVVARHRFTELGTGAMGAMAQTVHTTDHLASLDLPVLVVTGTQDMPQFRENALLLDEHAPQSTVVTVPGAGHLPLLEEPAVCSRVLSDFLAEPVAA</sequence>
<dbReference type="EMBL" id="CP099489">
    <property type="protein sequence ID" value="USQ81842.1"/>
    <property type="molecule type" value="Genomic_DNA"/>
</dbReference>
<evidence type="ECO:0000259" key="1">
    <source>
        <dbReference type="Pfam" id="PF12697"/>
    </source>
</evidence>
<dbReference type="RefSeq" id="WP_252595378.1">
    <property type="nucleotide sequence ID" value="NZ_CP099489.1"/>
</dbReference>
<dbReference type="Pfam" id="PF12697">
    <property type="entry name" value="Abhydrolase_6"/>
    <property type="match status" value="1"/>
</dbReference>
<dbReference type="InterPro" id="IPR050266">
    <property type="entry name" value="AB_hydrolase_sf"/>
</dbReference>
<dbReference type="GO" id="GO:0016787">
    <property type="term" value="F:hydrolase activity"/>
    <property type="evidence" value="ECO:0007669"/>
    <property type="project" value="UniProtKB-KW"/>
</dbReference>